<proteinExistence type="predicted"/>
<dbReference type="OMA" id="HTKMYNK"/>
<sequence length="2207" mass="268387">MENHLVYSKIFSIYKILQNSINIISIQHCIKLINLTPFKINVLLKKEKGSIKTYNIGSFDYVNVYDFCFLENIILNFSLSFYRQWIRFIKIKNEDFFKENENDVDNYDMYNSHYHFFESSANEKKRRKIKRVLKDEDWEDEDNNDNYNYNNYNNNYNNDNNCDYYDEEKGEMNPILFYEIIKFQNLYFIIYVYFFKHSYNITFVSKYNIYNYTRNILYYHIIYDHEEENQCLDDIIFTCELKKHELKNIYTKYKENVFEIYPFLDNNIHVNKNYINLIKKTNSKQEKQNIFYIKNYCFNHRFVIHNNDTLNINTDACDVNKTFSKVLLINDKYITINIKTFNFHSFRISFIQFYPYLVLINLTKYNFEMKLKNYETLEKIHASKMKKKEQQREKDKEKNIFIHNHYNNNLDHYKNNNYFTLNLNKYNINRNNPNSSIFSYDSSESENLNFSDYTQCSLSSDEYEEEQTYYDLFINNNLNSNIHTNMYNNKKKVTYKKKKKKKKHLKKNIHKITHFFQNHKKYKDKEAQYCKILNTMNMQELNIKNKSTWDFVSFKITKKENNYNIEQENQDNKSEEKNDIICVRNEEKKSEIANFGSALKILKKTSSYYKNSIMKIYKKKNIRCEYIKIHKNMNKYFYIYKYIQILTKENQILTFIKERLFYIVSIEKDKRHYICIKKVPYNSHYKHIYEFEKNFLSLENILKRNDIMLCDKNREDSKYKDHQILNSEEKNKVNSNVMQKENVQGKNSVINSLNEQVRKQQCYDKNCIHNNDNINKNENIINNNNNVGERKYLHCKEYYEKKKNLLSFYNYKIIDELSCDNDSDEDCIDKYNNILKKLKLDITSVLKNNTLDVILNNIKEIINEKIIKEGKIFLFNNLGIPFFFSTLKSKYLTYVNTKYVYFKEKKHFYFYFPKFLLINKKLKLLFKINENVCKYYSIRNYIHLKKNEKLFPNFHIMKFNLVCNIVSSFFFYSFILKKKKIRHKRFKCLNDVKEEANMCGKKNNACTKQNDACRKQNDACRKQSNVCGEQNNEDEDEIIYYELYLVKFYCDIILNKNNEMNIIINGLKHCTFLKNILSLDYFFYFMRNKELEKIWASSNFYEKKYLLQNIRRKNNYNYNNNNYNNNNNNNYNNYNNYNHNNHRKNNIIYTNNLYGLNVSDLMNMKIYIKSVNIIFNFDQTSSSSNTNIMDNILQKINFNKIYLNFYTFQYLNNNTLLKKKRCIEFLDLFSSNKRTRKIIKKTKKRKFFFRRNSKDSNYLNLNNYTILDKDKLLSLYDLRKRKENFILDNLSIYNNINSNYYVDRQENCVMDTSYNNNNNNKRNDYNIYDPYIDKKRISKDSSLYYVYSDDSSEYLTNALMNTGISTSPIMNPNNGYNDIQSIYMYNDDHHHEHDDNNNNNNNMVNNYHPIYKRSHLLSKRNTNNTLYDIYKMLKNNTYSCHYYSYIFNGYMRNIKLYKYLFNLLRSRVLAVCINYSDFYKKCSILIDNMSVSKINLYDKKEFGYKYTLLTKYNDQDNFININFDLYKQRYMKYKHIYNTLNILHVCSHLKQFTRKKEKKKLLEKFDDPDLIRKKKNDNMQIMDSNNFIRNRENALLYNAYYYYKKEKIDNQHVWKDSKYNHISNNISSNNISNYKELDTDKKKPLKKNYKIDNLINFIENIKEKKLGVVLSNHNEQIKKKNTKKKKEIIKNLTIEIASLNLTLDYNYFLNILPLYYEHFRKKIHYYNLIDIMKCEEKKHLNIYNNIIKIIYYNYGNNEIIEKLNKMELYSFHKNILICTEMKQKNFLLYIYDLDIKKTKIYINVNYILKLFLTKNFLMNVSAITISNKKKKNISYILKKIKKIYFYNYISIFFYLLKNIDISSEHTSYTMLNFLNFLEYFLKNNLQQLSPLHNLYSFVVTLKYNYEHKLDNNTKAAINQENLQINKQRNSFLNAENNALLFFSENYSHNIWKLEANYKKKKIKKKEKEKKEKEKEKEKEKDKYKDQQKKDKQNLAQVTKDRKRGLGLRRTGTEDTSQEGGHIYDDDEEEEEEDHSNNTYLKNFFTFNYSNIFPKLLSTSSYIHKKEEEDQVNAYSSEQNIMNKILSMHKKEKQITKNKNYNYNEQEIDGGQGVYYNLYNNKTKPFLRPTSEQHQIMDEPVSYVKRHTRHIRNDYEELLAYKTNNEMLLRENEKRKKKKKKKKKKKTQAPNVTHISFTHNLNITKGNI</sequence>
<dbReference type="Proteomes" id="UP000030694">
    <property type="component" value="Unassembled WGS sequence"/>
</dbReference>
<name>A0A024XE13_PLAFC</name>
<dbReference type="EMBL" id="KI927476">
    <property type="protein sequence ID" value="ETW63335.1"/>
    <property type="molecule type" value="Genomic_DNA"/>
</dbReference>
<dbReference type="PANTHER" id="PTHR21533">
    <property type="entry name" value="LEUCINE-RICH PROTEIN"/>
    <property type="match status" value="1"/>
</dbReference>
<evidence type="ECO:0000256" key="1">
    <source>
        <dbReference type="SAM" id="MobiDB-lite"/>
    </source>
</evidence>
<reference evidence="2 3" key="2">
    <citation type="submission" date="2013-02" db="EMBL/GenBank/DDBJ databases">
        <title>The Genome Sequence of Plasmodium falciparum CAMP/Malaysia.</title>
        <authorList>
            <consortium name="The Broad Institute Genome Sequencing Platform"/>
            <consortium name="The Broad Institute Genome Sequencing Center for Infectious Disease"/>
            <person name="Neafsey D."/>
            <person name="Cheeseman I."/>
            <person name="Volkman S."/>
            <person name="Adams J."/>
            <person name="Walker B."/>
            <person name="Young S.K."/>
            <person name="Zeng Q."/>
            <person name="Gargeya S."/>
            <person name="Fitzgerald M."/>
            <person name="Haas B."/>
            <person name="Abouelleil A."/>
            <person name="Alvarado L."/>
            <person name="Arachchi H.M."/>
            <person name="Berlin A.M."/>
            <person name="Chapman S.B."/>
            <person name="Dewar J."/>
            <person name="Goldberg J."/>
            <person name="Griggs A."/>
            <person name="Gujja S."/>
            <person name="Hansen M."/>
            <person name="Howarth C."/>
            <person name="Imamovic A."/>
            <person name="Larimer J."/>
            <person name="McCowan C."/>
            <person name="Murphy C."/>
            <person name="Neiman D."/>
            <person name="Pearson M."/>
            <person name="Priest M."/>
            <person name="Roberts A."/>
            <person name="Saif S."/>
            <person name="Shea T."/>
            <person name="Sisk P."/>
            <person name="Sykes S."/>
            <person name="Wortman J."/>
            <person name="Nusbaum C."/>
            <person name="Birren B."/>
        </authorList>
    </citation>
    <scope>NUCLEOTIDE SEQUENCE [LARGE SCALE GENOMIC DNA]</scope>
    <source>
        <strain evidence="2 3">CAMP/Malaysia</strain>
    </source>
</reference>
<evidence type="ECO:0000313" key="2">
    <source>
        <dbReference type="EMBL" id="ETW63335.1"/>
    </source>
</evidence>
<feature type="compositionally biased region" description="Acidic residues" evidence="1">
    <location>
        <begin position="2024"/>
        <end position="2033"/>
    </location>
</feature>
<feature type="compositionally biased region" description="Basic and acidic residues" evidence="1">
    <location>
        <begin position="1968"/>
        <end position="1992"/>
    </location>
</feature>
<organism evidence="2 3">
    <name type="scientific">Plasmodium falciparum (isolate Camp / Malaysia)</name>
    <dbReference type="NCBI Taxonomy" id="5835"/>
    <lineage>
        <taxon>Eukaryota</taxon>
        <taxon>Sar</taxon>
        <taxon>Alveolata</taxon>
        <taxon>Apicomplexa</taxon>
        <taxon>Aconoidasida</taxon>
        <taxon>Haemosporida</taxon>
        <taxon>Plasmodiidae</taxon>
        <taxon>Plasmodium</taxon>
        <taxon>Plasmodium (Laverania)</taxon>
    </lineage>
</organism>
<accession>A0A024XE13</accession>
<gene>
    <name evidence="2" type="ORF">PFMC_00811</name>
</gene>
<feature type="region of interest" description="Disordered" evidence="1">
    <location>
        <begin position="1962"/>
        <end position="2035"/>
    </location>
</feature>
<protein>
    <submittedName>
        <fullName evidence="2">Uncharacterized protein</fullName>
    </submittedName>
</protein>
<reference evidence="2 3" key="1">
    <citation type="submission" date="2013-02" db="EMBL/GenBank/DDBJ databases">
        <title>The Genome Annotation of Plasmodium falciparum CAMP/Malaysia.</title>
        <authorList>
            <consortium name="The Broad Institute Genome Sequencing Platform"/>
            <consortium name="The Broad Institute Genome Sequencing Center for Infectious Disease"/>
            <person name="Neafsey D."/>
            <person name="Hoffman S."/>
            <person name="Volkman S."/>
            <person name="Rosenthal P."/>
            <person name="Walker B."/>
            <person name="Young S.K."/>
            <person name="Zeng Q."/>
            <person name="Gargeya S."/>
            <person name="Fitzgerald M."/>
            <person name="Haas B."/>
            <person name="Abouelleil A."/>
            <person name="Allen A.W."/>
            <person name="Alvarado L."/>
            <person name="Arachchi H.M."/>
            <person name="Berlin A.M."/>
            <person name="Chapman S.B."/>
            <person name="Gainer-Dewar J."/>
            <person name="Goldberg J."/>
            <person name="Griggs A."/>
            <person name="Gujja S."/>
            <person name="Hansen M."/>
            <person name="Howarth C."/>
            <person name="Imamovic A."/>
            <person name="Ireland A."/>
            <person name="Larimer J."/>
            <person name="McCowan C."/>
            <person name="Murphy C."/>
            <person name="Pearson M."/>
            <person name="Poon T.W."/>
            <person name="Priest M."/>
            <person name="Roberts A."/>
            <person name="Saif S."/>
            <person name="Shea T."/>
            <person name="Sisk P."/>
            <person name="Sykes S."/>
            <person name="Wortman J."/>
            <person name="Nusbaum C."/>
            <person name="Birren B."/>
        </authorList>
    </citation>
    <scope>NUCLEOTIDE SEQUENCE [LARGE SCALE GENOMIC DNA]</scope>
    <source>
        <strain evidence="2 3">CAMP/Malaysia</strain>
    </source>
</reference>
<dbReference type="PANTHER" id="PTHR21533:SF19">
    <property type="entry name" value="LEUCINE-RICH PROTEIN"/>
    <property type="match status" value="1"/>
</dbReference>
<feature type="compositionally biased region" description="Basic residues" evidence="1">
    <location>
        <begin position="2174"/>
        <end position="2186"/>
    </location>
</feature>
<feature type="region of interest" description="Disordered" evidence="1">
    <location>
        <begin position="2170"/>
        <end position="2190"/>
    </location>
</feature>
<evidence type="ECO:0000313" key="3">
    <source>
        <dbReference type="Proteomes" id="UP000030694"/>
    </source>
</evidence>